<name>X1RHV9_9ZZZZ</name>
<proteinExistence type="predicted"/>
<evidence type="ECO:0000313" key="2">
    <source>
        <dbReference type="EMBL" id="GAI66546.1"/>
    </source>
</evidence>
<organism evidence="2">
    <name type="scientific">marine sediment metagenome</name>
    <dbReference type="NCBI Taxonomy" id="412755"/>
    <lineage>
        <taxon>unclassified sequences</taxon>
        <taxon>metagenomes</taxon>
        <taxon>ecological metagenomes</taxon>
    </lineage>
</organism>
<comment type="caution">
    <text evidence="2">The sequence shown here is derived from an EMBL/GenBank/DDBJ whole genome shotgun (WGS) entry which is preliminary data.</text>
</comment>
<gene>
    <name evidence="2" type="ORF">S12H4_02422</name>
</gene>
<evidence type="ECO:0000256" key="1">
    <source>
        <dbReference type="SAM" id="MobiDB-lite"/>
    </source>
</evidence>
<feature type="region of interest" description="Disordered" evidence="1">
    <location>
        <begin position="1"/>
        <end position="21"/>
    </location>
</feature>
<accession>X1RHV9</accession>
<dbReference type="AlphaFoldDB" id="X1RHV9"/>
<sequence>MTEELTPEQKLELSGATPPDKEGKVIFQNCHLAVKDGHIVAECDSIEASKDLALLLSEEVFIRIKPPKTEAEIDVMADKLFDTKPVTES</sequence>
<protein>
    <submittedName>
        <fullName evidence="2">Uncharacterized protein</fullName>
    </submittedName>
</protein>
<reference evidence="2" key="1">
    <citation type="journal article" date="2014" name="Front. Microbiol.">
        <title>High frequency of phylogenetically diverse reductive dehalogenase-homologous genes in deep subseafloor sedimentary metagenomes.</title>
        <authorList>
            <person name="Kawai M."/>
            <person name="Futagami T."/>
            <person name="Toyoda A."/>
            <person name="Takaki Y."/>
            <person name="Nishi S."/>
            <person name="Hori S."/>
            <person name="Arai W."/>
            <person name="Tsubouchi T."/>
            <person name="Morono Y."/>
            <person name="Uchiyama I."/>
            <person name="Ito T."/>
            <person name="Fujiyama A."/>
            <person name="Inagaki F."/>
            <person name="Takami H."/>
        </authorList>
    </citation>
    <scope>NUCLEOTIDE SEQUENCE</scope>
    <source>
        <strain evidence="2">Expedition CK06-06</strain>
    </source>
</reference>
<dbReference type="EMBL" id="BARW01000594">
    <property type="protein sequence ID" value="GAI66546.1"/>
    <property type="molecule type" value="Genomic_DNA"/>
</dbReference>